<dbReference type="EMBL" id="JAIWYP010000002">
    <property type="protein sequence ID" value="KAH3869691.1"/>
    <property type="molecule type" value="Genomic_DNA"/>
</dbReference>
<dbReference type="Proteomes" id="UP000828390">
    <property type="component" value="Unassembled WGS sequence"/>
</dbReference>
<dbReference type="GO" id="GO:1990246">
    <property type="term" value="C:uniplex complex"/>
    <property type="evidence" value="ECO:0007669"/>
    <property type="project" value="UniProtKB-UniRule"/>
</dbReference>
<dbReference type="AlphaFoldDB" id="A0A9D4M504"/>
<comment type="caution">
    <text evidence="2">The sequence shown here is derived from an EMBL/GenBank/DDBJ whole genome shotgun (WGS) entry which is preliminary data.</text>
</comment>
<keyword evidence="1" id="KW-0109">Calcium transport</keyword>
<dbReference type="GO" id="GO:0036444">
    <property type="term" value="P:calcium import into the mitochondrion"/>
    <property type="evidence" value="ECO:0007669"/>
    <property type="project" value="UniProtKB-UniRule"/>
</dbReference>
<proteinExistence type="inferred from homology"/>
<keyword evidence="1" id="KW-0999">Mitochondrion inner membrane</keyword>
<keyword evidence="1" id="KW-0106">Calcium</keyword>
<evidence type="ECO:0000256" key="1">
    <source>
        <dbReference type="RuleBase" id="RU369077"/>
    </source>
</evidence>
<comment type="subcellular location">
    <subcellularLocation>
        <location evidence="1">Mitochondrion inner membrane</location>
        <topology evidence="1">Single-pass membrane protein</topology>
    </subcellularLocation>
</comment>
<reference evidence="2" key="1">
    <citation type="journal article" date="2019" name="bioRxiv">
        <title>The Genome of the Zebra Mussel, Dreissena polymorpha: A Resource for Invasive Species Research.</title>
        <authorList>
            <person name="McCartney M.A."/>
            <person name="Auch B."/>
            <person name="Kono T."/>
            <person name="Mallez S."/>
            <person name="Zhang Y."/>
            <person name="Obille A."/>
            <person name="Becker A."/>
            <person name="Abrahante J.E."/>
            <person name="Garbe J."/>
            <person name="Badalamenti J.P."/>
            <person name="Herman A."/>
            <person name="Mangelson H."/>
            <person name="Liachko I."/>
            <person name="Sullivan S."/>
            <person name="Sone E.D."/>
            <person name="Koren S."/>
            <person name="Silverstein K.A.T."/>
            <person name="Beckman K.B."/>
            <person name="Gohl D.M."/>
        </authorList>
    </citation>
    <scope>NUCLEOTIDE SEQUENCE</scope>
    <source>
        <strain evidence="2">Duluth1</strain>
        <tissue evidence="2">Whole animal</tissue>
    </source>
</reference>
<evidence type="ECO:0000313" key="2">
    <source>
        <dbReference type="EMBL" id="KAH3869691.1"/>
    </source>
</evidence>
<keyword evidence="1" id="KW-0472">Membrane</keyword>
<organism evidence="2 3">
    <name type="scientific">Dreissena polymorpha</name>
    <name type="common">Zebra mussel</name>
    <name type="synonym">Mytilus polymorpha</name>
    <dbReference type="NCBI Taxonomy" id="45954"/>
    <lineage>
        <taxon>Eukaryota</taxon>
        <taxon>Metazoa</taxon>
        <taxon>Spiralia</taxon>
        <taxon>Lophotrochozoa</taxon>
        <taxon>Mollusca</taxon>
        <taxon>Bivalvia</taxon>
        <taxon>Autobranchia</taxon>
        <taxon>Heteroconchia</taxon>
        <taxon>Euheterodonta</taxon>
        <taxon>Imparidentia</taxon>
        <taxon>Neoheterodontei</taxon>
        <taxon>Myida</taxon>
        <taxon>Dreissenoidea</taxon>
        <taxon>Dreissenidae</taxon>
        <taxon>Dreissena</taxon>
    </lineage>
</organism>
<name>A0A9D4M504_DREPO</name>
<keyword evidence="1" id="KW-0809">Transit peptide</keyword>
<protein>
    <recommendedName>
        <fullName evidence="1">Essential MCU regulator, mitochondrial</fullName>
    </recommendedName>
    <alternativeName>
        <fullName evidence="1">Single-pass membrane protein with aspartate-rich tail 1, mitochondrial</fullName>
    </alternativeName>
</protein>
<dbReference type="InterPro" id="IPR018782">
    <property type="entry name" value="MCU_reg"/>
</dbReference>
<dbReference type="Pfam" id="PF10161">
    <property type="entry name" value="DDDD"/>
    <property type="match status" value="1"/>
</dbReference>
<keyword evidence="1" id="KW-0406">Ion transport</keyword>
<keyword evidence="1" id="KW-0496">Mitochondrion</keyword>
<accession>A0A9D4M504</accession>
<keyword evidence="1" id="KW-0813">Transport</keyword>
<sequence length="81" mass="8799">MQIRSRGNGNAPVLLQQLRSMSSVTTSIPGPIPAAPMRKSLSIPKVSICIFIGVFTGQHAAKRLAAFLEETEMFVPEDEDD</sequence>
<gene>
    <name evidence="2" type="ORF">DPMN_032861</name>
</gene>
<evidence type="ECO:0000313" key="3">
    <source>
        <dbReference type="Proteomes" id="UP000828390"/>
    </source>
</evidence>
<reference evidence="2" key="2">
    <citation type="submission" date="2020-11" db="EMBL/GenBank/DDBJ databases">
        <authorList>
            <person name="McCartney M.A."/>
            <person name="Auch B."/>
            <person name="Kono T."/>
            <person name="Mallez S."/>
            <person name="Becker A."/>
            <person name="Gohl D.M."/>
            <person name="Silverstein K.A.T."/>
            <person name="Koren S."/>
            <person name="Bechman K.B."/>
            <person name="Herman A."/>
            <person name="Abrahante J.E."/>
            <person name="Garbe J."/>
        </authorList>
    </citation>
    <scope>NUCLEOTIDE SEQUENCE</scope>
    <source>
        <strain evidence="2">Duluth1</strain>
        <tissue evidence="2">Whole animal</tissue>
    </source>
</reference>
<keyword evidence="3" id="KW-1185">Reference proteome</keyword>
<dbReference type="GO" id="GO:0051560">
    <property type="term" value="P:mitochondrial calcium ion homeostasis"/>
    <property type="evidence" value="ECO:0007669"/>
    <property type="project" value="UniProtKB-UniRule"/>
</dbReference>
<comment type="function">
    <text evidence="1">Essential regulatory subunit of the mitochondrial calcium uniporter complex (uniplex), a complex that mediates calcium uptake into mitochondria.</text>
</comment>
<comment type="similarity">
    <text evidence="1">Belongs to the SMDT1/EMRE family.</text>
</comment>
<comment type="subunit">
    <text evidence="1">Component of the uniplex complex. Interacts (via the transmembrane region) with MCU (via the first transmembrane region); the interaction is direct.</text>
</comment>